<proteinExistence type="predicted"/>
<gene>
    <name evidence="1" type="ORF">LEP1GSC081_4266</name>
</gene>
<accession>A0A0E2B3Z3</accession>
<dbReference type="Pfam" id="PF12784">
    <property type="entry name" value="PDDEXK_2"/>
    <property type="match status" value="1"/>
</dbReference>
<dbReference type="PANTHER" id="PTHR41317:SF1">
    <property type="entry name" value="PD-(D_E)XK NUCLEASE FAMILY TRANSPOSASE"/>
    <property type="match status" value="1"/>
</dbReference>
<evidence type="ECO:0008006" key="3">
    <source>
        <dbReference type="Google" id="ProtNLM"/>
    </source>
</evidence>
<dbReference type="EMBL" id="AHMY02000043">
    <property type="protein sequence ID" value="EKO15522.1"/>
    <property type="molecule type" value="Genomic_DNA"/>
</dbReference>
<dbReference type="InterPro" id="IPR010106">
    <property type="entry name" value="RpnA"/>
</dbReference>
<evidence type="ECO:0000313" key="2">
    <source>
        <dbReference type="Proteomes" id="UP000006253"/>
    </source>
</evidence>
<organism evidence="1 2">
    <name type="scientific">Leptospira kirschneri str. H1</name>
    <dbReference type="NCBI Taxonomy" id="1049966"/>
    <lineage>
        <taxon>Bacteria</taxon>
        <taxon>Pseudomonadati</taxon>
        <taxon>Spirochaetota</taxon>
        <taxon>Spirochaetia</taxon>
        <taxon>Leptospirales</taxon>
        <taxon>Leptospiraceae</taxon>
        <taxon>Leptospira</taxon>
    </lineage>
</organism>
<sequence length="301" mass="34942">MSKNFFPLTNDLMFKILFVKEPDLLISILNSVLFPDGEHTIRNIKILNPELVGSSPNDKRSYLDIRAQDEDGKIFHVEIQVAHQSSFVKRSLYYLSGLIRDQLNRGSMYSDLKPVYQINIVDFDLIPSENFHSKFKFREESNPDIILTDDVEIHFLELCKFVKRDVRELRNNLEIWLYVLKHTSELEEEEMRILVDKTPDLSKAFTILEQYSNDPQKRNELEAKLKSDRDYAYDLAARFEAGELQGIQKGIEKGIKKGIEKGAEKEKLKSARKMLQKGMDVDTILEITGLSKKDLKDHGML</sequence>
<protein>
    <recommendedName>
        <fullName evidence="3">PD-(D/E)XK nuclease family transposase</fullName>
    </recommendedName>
</protein>
<dbReference type="AlphaFoldDB" id="A0A0E2B3Z3"/>
<dbReference type="NCBIfam" id="TIGR01784">
    <property type="entry name" value="T_den_put_tspse"/>
    <property type="match status" value="1"/>
</dbReference>
<dbReference type="Proteomes" id="UP000006253">
    <property type="component" value="Unassembled WGS sequence"/>
</dbReference>
<dbReference type="RefSeq" id="WP_000041738.1">
    <property type="nucleotide sequence ID" value="NZ_AHMY02000043.1"/>
</dbReference>
<evidence type="ECO:0000313" key="1">
    <source>
        <dbReference type="EMBL" id="EKO15522.1"/>
    </source>
</evidence>
<reference evidence="1 2" key="1">
    <citation type="submission" date="2012-10" db="EMBL/GenBank/DDBJ databases">
        <authorList>
            <person name="Harkins D.M."/>
            <person name="Durkin A.S."/>
            <person name="Brinkac L.M."/>
            <person name="Selengut J.D."/>
            <person name="Sanka R."/>
            <person name="DePew J."/>
            <person name="Purushe J."/>
            <person name="Peacock S.J."/>
            <person name="Thaipadungpanit J."/>
            <person name="Wuthiekanun V.W."/>
            <person name="Day N.P."/>
            <person name="Vinetz J.M."/>
            <person name="Sutton G.G."/>
            <person name="Nelson W.C."/>
            <person name="Fouts D.E."/>
        </authorList>
    </citation>
    <scope>NUCLEOTIDE SEQUENCE [LARGE SCALE GENOMIC DNA]</scope>
    <source>
        <strain evidence="1 2">H1</strain>
    </source>
</reference>
<dbReference type="PANTHER" id="PTHR41317">
    <property type="entry name" value="PD-(D_E)XK NUCLEASE FAMILY TRANSPOSASE"/>
    <property type="match status" value="1"/>
</dbReference>
<comment type="caution">
    <text evidence="1">The sequence shown here is derived from an EMBL/GenBank/DDBJ whole genome shotgun (WGS) entry which is preliminary data.</text>
</comment>
<name>A0A0E2B3Z3_9LEPT</name>